<accession>A0A8S0REH8</accession>
<protein>
    <submittedName>
        <fullName evidence="4">BAG family molecular chaperone regulator 6</fullName>
    </submittedName>
</protein>
<dbReference type="Gramene" id="OE9A074674T2">
    <property type="protein sequence ID" value="OE9A074674C2"/>
    <property type="gene ID" value="OE9A074674"/>
</dbReference>
<feature type="region of interest" description="Disordered" evidence="2">
    <location>
        <begin position="942"/>
        <end position="967"/>
    </location>
</feature>
<feature type="compositionally biased region" description="Polar residues" evidence="2">
    <location>
        <begin position="431"/>
        <end position="443"/>
    </location>
</feature>
<evidence type="ECO:0000313" key="5">
    <source>
        <dbReference type="Proteomes" id="UP000594638"/>
    </source>
</evidence>
<dbReference type="GO" id="GO:0006457">
    <property type="term" value="P:protein folding"/>
    <property type="evidence" value="ECO:0007669"/>
    <property type="project" value="TreeGrafter"/>
</dbReference>
<dbReference type="Proteomes" id="UP000594638">
    <property type="component" value="Unassembled WGS sequence"/>
</dbReference>
<feature type="compositionally biased region" description="Basic and acidic residues" evidence="2">
    <location>
        <begin position="706"/>
        <end position="724"/>
    </location>
</feature>
<feature type="compositionally biased region" description="Basic and acidic residues" evidence="2">
    <location>
        <begin position="341"/>
        <end position="360"/>
    </location>
</feature>
<dbReference type="FunFam" id="1.20.58.120:FF:000010">
    <property type="entry name" value="BAG family molecular chaperone regulator 6"/>
    <property type="match status" value="1"/>
</dbReference>
<feature type="compositionally biased region" description="Polar residues" evidence="2">
    <location>
        <begin position="947"/>
        <end position="958"/>
    </location>
</feature>
<feature type="compositionally biased region" description="Basic and acidic residues" evidence="2">
    <location>
        <begin position="917"/>
        <end position="929"/>
    </location>
</feature>
<feature type="compositionally biased region" description="Polar residues" evidence="2">
    <location>
        <begin position="906"/>
        <end position="915"/>
    </location>
</feature>
<organism evidence="4 5">
    <name type="scientific">Olea europaea subsp. europaea</name>
    <dbReference type="NCBI Taxonomy" id="158383"/>
    <lineage>
        <taxon>Eukaryota</taxon>
        <taxon>Viridiplantae</taxon>
        <taxon>Streptophyta</taxon>
        <taxon>Embryophyta</taxon>
        <taxon>Tracheophyta</taxon>
        <taxon>Spermatophyta</taxon>
        <taxon>Magnoliopsida</taxon>
        <taxon>eudicotyledons</taxon>
        <taxon>Gunneridae</taxon>
        <taxon>Pentapetalae</taxon>
        <taxon>asterids</taxon>
        <taxon>lamiids</taxon>
        <taxon>Lamiales</taxon>
        <taxon>Oleaceae</taxon>
        <taxon>Oleeae</taxon>
        <taxon>Olea</taxon>
    </lineage>
</organism>
<evidence type="ECO:0000259" key="3">
    <source>
        <dbReference type="PROSITE" id="PS51035"/>
    </source>
</evidence>
<dbReference type="InterPro" id="IPR040400">
    <property type="entry name" value="BAG5/6/7/8"/>
</dbReference>
<feature type="region of interest" description="Disordered" evidence="2">
    <location>
        <begin position="1061"/>
        <end position="1107"/>
    </location>
</feature>
<dbReference type="GO" id="GO:0009506">
    <property type="term" value="C:plasmodesma"/>
    <property type="evidence" value="ECO:0007669"/>
    <property type="project" value="TreeGrafter"/>
</dbReference>
<evidence type="ECO:0000256" key="2">
    <source>
        <dbReference type="SAM" id="MobiDB-lite"/>
    </source>
</evidence>
<dbReference type="InterPro" id="IPR036533">
    <property type="entry name" value="BAG_dom_sf"/>
</dbReference>
<dbReference type="PANTHER" id="PTHR33322">
    <property type="entry name" value="BAG DOMAIN CONTAINING PROTEIN, EXPRESSED"/>
    <property type="match status" value="1"/>
</dbReference>
<sequence>MDPVFRCMQPYPYQRGQVHYRPCYYPNAESVSTPMYADPAPFPMNYECCPWGGNYGYSYPVHGHGCCNPNHFLGNYGWRPPYSHVPPVHCHGNQATHTIPYIPVPDYSIGHPRYEYEKNMPRDHHCCGCPNHQCSKKEEKNVRIEEEDPDRERKSNESLVPLHLKNYQHPIIWFPSEYGNNEEHRKSIESECTDRKEDFHDNPKHIEQKPAVWNGWLPNDVNNLGSLKQRGDLVRNQDQQDDSKGHFPFPIFWMPYKPKEMEKKEGEVNNVRSELSMEPIKLPDSGDNLKVNGEQANHSASSRTKDIVVKQVEQLHEKENLGNDKAKENNASVKVPHASSRTKDIPVKQVEQLHEKENSGKHKAKENNASLKDLIDNGDEKCAERSAQRKSTSPPKASLPPVCLRVDPLPRRKNTNGSSRSPSPPGDKGKLNQSSNKVSIVPSSTDIVKSNVISDNEAKNKTANKKPTEVLEGKTELGDVDVNTTHTSEKEDIQANLTDERSGGEKCSKECTRADKADVKGQSHGTGTQIVEEELSRGKEVIANEVDELGRKKLTDLEAAIVIQSAYRGFAIRRWEPLEKLKQIAKVREQIAMIKLLMQEMESSSDSQRDNKQIHMIGETIMNLLLKLDTVQGLHPSIRDIRKYVARELVCLQEKLDSLIDKKPSLGHDSTNGVHEGALKETKNDASIQGGHRVDETGVDSILSENTHDDETRLGGDQEKKSTEISESYGVESSDAGPKPDVKLGDDQDYEVQESKEESILVPLAESGHEMTDSPTIDEDTYPVAGVLDDDIDTKGCVEHRQIKSGEHEVAENELDVERANEIGGSKAESVTTELKDNNRHYRNKEDIELCEEPLPKSNDIQVQAEEKMSFINEFVKMYDKTDDKIGSEEMMVDKIRDAGAESDENISQPSQSTGAKMKEPKAADDKTGLEVVVEDKLGDAMAEPVESTSQPSCTGGPNISKHRGGDDKIGLEDWVDAKLGDAGADLLEEIVEEKLGYSVTESDECASQLPYYTGCNIKEPKGTGDKIGSEEIEDVKLGDAVAESYERTSRLQLDAVEKINEPAEDPDELKQQMEEEPCKGEGETNNAVPEAFGGNDPKNSSTCEEVLDMPTEKKAYLVQEYNREQFQLEEHNEVHESESSGGNEETAASECDVPDGMAFLPAGVTEPASPTAIQGSHDVSDMTKSNRKLMEENETLREMMEKLIKEGQEQLTTISGLSERVKDLEKKLFKRKKLKMRRSKVPSSGLLCKKPSHDYLKDRTMGIAI</sequence>
<feature type="region of interest" description="Disordered" evidence="2">
    <location>
        <begin position="318"/>
        <end position="443"/>
    </location>
</feature>
<keyword evidence="5" id="KW-1185">Reference proteome</keyword>
<evidence type="ECO:0000256" key="1">
    <source>
        <dbReference type="ARBA" id="ARBA00023186"/>
    </source>
</evidence>
<dbReference type="Gramene" id="OE9A074674T1">
    <property type="protein sequence ID" value="OE9A074674C1"/>
    <property type="gene ID" value="OE9A074674"/>
</dbReference>
<feature type="region of interest" description="Disordered" evidence="2">
    <location>
        <begin position="899"/>
        <end position="929"/>
    </location>
</feature>
<feature type="compositionally biased region" description="Low complexity" evidence="2">
    <location>
        <begin position="1140"/>
        <end position="1151"/>
    </location>
</feature>
<feature type="compositionally biased region" description="Basic and acidic residues" evidence="2">
    <location>
        <begin position="1128"/>
        <end position="1139"/>
    </location>
</feature>
<dbReference type="AlphaFoldDB" id="A0A8S0REH8"/>
<dbReference type="Pfam" id="PF02179">
    <property type="entry name" value="BAG"/>
    <property type="match status" value="1"/>
</dbReference>
<feature type="compositionally biased region" description="Basic and acidic residues" evidence="2">
    <location>
        <begin position="318"/>
        <end position="328"/>
    </location>
</feature>
<feature type="region of interest" description="Disordered" evidence="2">
    <location>
        <begin position="276"/>
        <end position="306"/>
    </location>
</feature>
<dbReference type="EMBL" id="CACTIH010003611">
    <property type="protein sequence ID" value="CAA2977647.1"/>
    <property type="molecule type" value="Genomic_DNA"/>
</dbReference>
<reference evidence="4 5" key="1">
    <citation type="submission" date="2019-12" db="EMBL/GenBank/DDBJ databases">
        <authorList>
            <person name="Alioto T."/>
            <person name="Alioto T."/>
            <person name="Gomez Garrido J."/>
        </authorList>
    </citation>
    <scope>NUCLEOTIDE SEQUENCE [LARGE SCALE GENOMIC DNA]</scope>
</reference>
<comment type="caution">
    <text evidence="4">The sequence shown here is derived from an EMBL/GenBank/DDBJ whole genome shotgun (WGS) entry which is preliminary data.</text>
</comment>
<gene>
    <name evidence="4" type="ORF">OLEA9_A074674</name>
</gene>
<feature type="region of interest" description="Disordered" evidence="2">
    <location>
        <begin position="1164"/>
        <end position="1185"/>
    </location>
</feature>
<dbReference type="PROSITE" id="PS51035">
    <property type="entry name" value="BAG"/>
    <property type="match status" value="1"/>
</dbReference>
<evidence type="ECO:0000313" key="4">
    <source>
        <dbReference type="EMBL" id="CAA2977647.1"/>
    </source>
</evidence>
<feature type="compositionally biased region" description="Basic and acidic residues" evidence="2">
    <location>
        <begin position="1069"/>
        <end position="1083"/>
    </location>
</feature>
<dbReference type="GO" id="GO:0051087">
    <property type="term" value="F:protein-folding chaperone binding"/>
    <property type="evidence" value="ECO:0007669"/>
    <property type="project" value="InterPro"/>
</dbReference>
<proteinExistence type="predicted"/>
<feature type="compositionally biased region" description="Basic and acidic residues" evidence="2">
    <location>
        <begin position="373"/>
        <end position="387"/>
    </location>
</feature>
<dbReference type="Gramene" id="OE9A074674T4">
    <property type="protein sequence ID" value="OE9A074674C4"/>
    <property type="gene ID" value="OE9A074674"/>
</dbReference>
<name>A0A8S0REH8_OLEEU</name>
<dbReference type="Gramene" id="OE9A074674T3">
    <property type="protein sequence ID" value="OE9A074674C3"/>
    <property type="gene ID" value="OE9A074674"/>
</dbReference>
<keyword evidence="1" id="KW-0143">Chaperone</keyword>
<dbReference type="InterPro" id="IPR003103">
    <property type="entry name" value="BAG_domain"/>
</dbReference>
<dbReference type="OrthoDB" id="787121at2759"/>
<feature type="domain" description="BAG" evidence="3">
    <location>
        <begin position="583"/>
        <end position="660"/>
    </location>
</feature>
<dbReference type="SUPFAM" id="SSF63491">
    <property type="entry name" value="BAG domain"/>
    <property type="match status" value="1"/>
</dbReference>
<dbReference type="PANTHER" id="PTHR33322:SF16">
    <property type="entry name" value="BAG FAMILY MOLECULAR CHAPERONE REGULATOR 6"/>
    <property type="match status" value="1"/>
</dbReference>
<feature type="region of interest" description="Disordered" evidence="2">
    <location>
        <begin position="662"/>
        <end position="755"/>
    </location>
</feature>
<feature type="region of interest" description="Disordered" evidence="2">
    <location>
        <begin position="1128"/>
        <end position="1151"/>
    </location>
</feature>
<dbReference type="SMART" id="SM00264">
    <property type="entry name" value="BAG"/>
    <property type="match status" value="1"/>
</dbReference>
<dbReference type="Gene3D" id="1.20.58.120">
    <property type="entry name" value="BAG domain"/>
    <property type="match status" value="1"/>
</dbReference>